<dbReference type="PROSITE" id="PS50181">
    <property type="entry name" value="FBOX"/>
    <property type="match status" value="1"/>
</dbReference>
<dbReference type="SUPFAM" id="SSF81383">
    <property type="entry name" value="F-box domain"/>
    <property type="match status" value="1"/>
</dbReference>
<name>A0AAU9J4V9_9CILI</name>
<comment type="caution">
    <text evidence="4">The sequence shown here is derived from an EMBL/GenBank/DDBJ whole genome shotgun (WGS) entry which is preliminary data.</text>
</comment>
<feature type="compositionally biased region" description="Polar residues" evidence="2">
    <location>
        <begin position="98"/>
        <end position="110"/>
    </location>
</feature>
<keyword evidence="1" id="KW-0175">Coiled coil</keyword>
<evidence type="ECO:0000259" key="3">
    <source>
        <dbReference type="PROSITE" id="PS50181"/>
    </source>
</evidence>
<dbReference type="Proteomes" id="UP001162131">
    <property type="component" value="Unassembled WGS sequence"/>
</dbReference>
<feature type="coiled-coil region" evidence="1">
    <location>
        <begin position="140"/>
        <end position="174"/>
    </location>
</feature>
<evidence type="ECO:0000313" key="4">
    <source>
        <dbReference type="EMBL" id="CAG9322239.1"/>
    </source>
</evidence>
<organism evidence="4 5">
    <name type="scientific">Blepharisma stoltei</name>
    <dbReference type="NCBI Taxonomy" id="1481888"/>
    <lineage>
        <taxon>Eukaryota</taxon>
        <taxon>Sar</taxon>
        <taxon>Alveolata</taxon>
        <taxon>Ciliophora</taxon>
        <taxon>Postciliodesmatophora</taxon>
        <taxon>Heterotrichea</taxon>
        <taxon>Heterotrichida</taxon>
        <taxon>Blepharismidae</taxon>
        <taxon>Blepharisma</taxon>
    </lineage>
</organism>
<proteinExistence type="predicted"/>
<dbReference type="InterPro" id="IPR036047">
    <property type="entry name" value="F-box-like_dom_sf"/>
</dbReference>
<dbReference type="InterPro" id="IPR001810">
    <property type="entry name" value="F-box_dom"/>
</dbReference>
<accession>A0AAU9J4V9</accession>
<dbReference type="AlphaFoldDB" id="A0AAU9J4V9"/>
<gene>
    <name evidence="4" type="ORF">BSTOLATCC_MIC30614</name>
</gene>
<evidence type="ECO:0000313" key="5">
    <source>
        <dbReference type="Proteomes" id="UP001162131"/>
    </source>
</evidence>
<evidence type="ECO:0000256" key="2">
    <source>
        <dbReference type="SAM" id="MobiDB-lite"/>
    </source>
</evidence>
<protein>
    <recommendedName>
        <fullName evidence="3">F-box domain-containing protein</fullName>
    </recommendedName>
</protein>
<evidence type="ECO:0000256" key="1">
    <source>
        <dbReference type="SAM" id="Coils"/>
    </source>
</evidence>
<feature type="domain" description="F-box" evidence="3">
    <location>
        <begin position="40"/>
        <end position="91"/>
    </location>
</feature>
<feature type="region of interest" description="Disordered" evidence="2">
    <location>
        <begin position="97"/>
        <end position="123"/>
    </location>
</feature>
<dbReference type="EMBL" id="CAJZBQ010000030">
    <property type="protein sequence ID" value="CAG9322239.1"/>
    <property type="molecule type" value="Genomic_DNA"/>
</dbReference>
<reference evidence="4" key="1">
    <citation type="submission" date="2021-09" db="EMBL/GenBank/DDBJ databases">
        <authorList>
            <consortium name="AG Swart"/>
            <person name="Singh M."/>
            <person name="Singh A."/>
            <person name="Seah K."/>
            <person name="Emmerich C."/>
        </authorList>
    </citation>
    <scope>NUCLEOTIDE SEQUENCE</scope>
    <source>
        <strain evidence="4">ATCC30299</strain>
    </source>
</reference>
<feature type="coiled-coil region" evidence="1">
    <location>
        <begin position="207"/>
        <end position="234"/>
    </location>
</feature>
<sequence length="292" mass="33484">MEEEIGNLVDTLSLLYSTLKEKSFTDSKETQTNPADYQKLSMIHMIPKHVLRKIFLYLDFITDIPAITESCKYFNSIVMSRRFQVSLYTILSKRSPRTRASTLPPSQSQSDFEESKQKPEIEISSGGDPLILLKKANIVKNFLANQILQQEKKIEEMNKEIDKLNDELRVQKQINSKTIAKIALISAQYEAEKSSSIDAQSTIASLSEQHKNELESLRNEIAASDKEKLELKRHKKVLSAEVIRLRDEYQASLNKLGQYNDAISKMKSYFDAMFSSRVSPVLKQIKEQENIL</sequence>
<keyword evidence="5" id="KW-1185">Reference proteome</keyword>